<dbReference type="EMBL" id="NAJO01000006">
    <property type="protein sequence ID" value="OQO11648.1"/>
    <property type="molecule type" value="Genomic_DNA"/>
</dbReference>
<accession>A0A1V8TK81</accession>
<proteinExistence type="predicted"/>
<dbReference type="InParanoid" id="A0A1V8TK81"/>
<protein>
    <submittedName>
        <fullName evidence="1">Uncharacterized protein</fullName>
    </submittedName>
</protein>
<gene>
    <name evidence="1" type="ORF">B0A48_03375</name>
</gene>
<keyword evidence="2" id="KW-1185">Reference proteome</keyword>
<comment type="caution">
    <text evidence="1">The sequence shown here is derived from an EMBL/GenBank/DDBJ whole genome shotgun (WGS) entry which is preliminary data.</text>
</comment>
<reference evidence="2" key="1">
    <citation type="submission" date="2017-03" db="EMBL/GenBank/DDBJ databases">
        <title>Genomes of endolithic fungi from Antarctica.</title>
        <authorList>
            <person name="Coleine C."/>
            <person name="Masonjones S."/>
            <person name="Stajich J.E."/>
        </authorList>
    </citation>
    <scope>NUCLEOTIDE SEQUENCE [LARGE SCALE GENOMIC DNA]</scope>
    <source>
        <strain evidence="2">CCFEE 5527</strain>
    </source>
</reference>
<organism evidence="1 2">
    <name type="scientific">Cryoendolithus antarcticus</name>
    <dbReference type="NCBI Taxonomy" id="1507870"/>
    <lineage>
        <taxon>Eukaryota</taxon>
        <taxon>Fungi</taxon>
        <taxon>Dikarya</taxon>
        <taxon>Ascomycota</taxon>
        <taxon>Pezizomycotina</taxon>
        <taxon>Dothideomycetes</taxon>
        <taxon>Dothideomycetidae</taxon>
        <taxon>Cladosporiales</taxon>
        <taxon>Cladosporiaceae</taxon>
        <taxon>Cryoendolithus</taxon>
    </lineage>
</organism>
<evidence type="ECO:0000313" key="2">
    <source>
        <dbReference type="Proteomes" id="UP000192596"/>
    </source>
</evidence>
<dbReference type="Proteomes" id="UP000192596">
    <property type="component" value="Unassembled WGS sequence"/>
</dbReference>
<name>A0A1V8TK81_9PEZI</name>
<sequence length="393" mass="44238">MHLYYRDCTKRELDTFGYAKADGKAQWPEHKDTSQVKFNPHVEAVDASKVFQLAKLAPELRQQIYENPLTFQPGTGHCYPQILRTSQWVYGEARDIIAKANEVEIAICSTAWPSSFLVPYWPGIWQLAPPPGVPGISPTYDEATLTVCISIQGTLVYHHNVTNMHVLQMWDMWPIWVRRAEKLIISVDRREGVPGFMYHGASPHDFVEQLLLSLGAVAKACKRLQFRHAGTGEYYMGRIYASVLATSAFPGVEKVLNPPLEAPTERSANQINIASRVFGIIEVILQILTAASLLCKCGVFYSMWVSEVSSLPGLLQSLTLNEKLRAARPRWLQGLNPPAVDRARRTYVKLLNLLWLPEWYRPEVSSEIGRSLEELSKFVDDVAEYYGSSAGGL</sequence>
<dbReference type="AlphaFoldDB" id="A0A1V8TK81"/>
<evidence type="ECO:0000313" key="1">
    <source>
        <dbReference type="EMBL" id="OQO11648.1"/>
    </source>
</evidence>